<feature type="transmembrane region" description="Helical" evidence="5">
    <location>
        <begin position="291"/>
        <end position="307"/>
    </location>
</feature>
<keyword evidence="8" id="KW-1185">Reference proteome</keyword>
<dbReference type="RefSeq" id="WP_332863376.1">
    <property type="nucleotide sequence ID" value="NZ_JBAFSM010000003.1"/>
</dbReference>
<feature type="transmembrane region" description="Helical" evidence="5">
    <location>
        <begin position="102"/>
        <end position="122"/>
    </location>
</feature>
<dbReference type="InterPro" id="IPR007016">
    <property type="entry name" value="O-antigen_ligase-rel_domated"/>
</dbReference>
<evidence type="ECO:0000259" key="6">
    <source>
        <dbReference type="Pfam" id="PF04932"/>
    </source>
</evidence>
<evidence type="ECO:0000313" key="7">
    <source>
        <dbReference type="EMBL" id="MEG3435924.1"/>
    </source>
</evidence>
<dbReference type="EMBL" id="JBAFSM010000003">
    <property type="protein sequence ID" value="MEG3435924.1"/>
    <property type="molecule type" value="Genomic_DNA"/>
</dbReference>
<keyword evidence="7" id="KW-0436">Ligase</keyword>
<gene>
    <name evidence="7" type="ORF">V0288_02230</name>
</gene>
<evidence type="ECO:0000256" key="5">
    <source>
        <dbReference type="SAM" id="Phobius"/>
    </source>
</evidence>
<feature type="transmembrane region" description="Helical" evidence="5">
    <location>
        <begin position="421"/>
        <end position="439"/>
    </location>
</feature>
<organism evidence="7 8">
    <name type="scientific">Pannus brasiliensis CCIBt3594</name>
    <dbReference type="NCBI Taxonomy" id="1427578"/>
    <lineage>
        <taxon>Bacteria</taxon>
        <taxon>Bacillati</taxon>
        <taxon>Cyanobacteriota</taxon>
        <taxon>Cyanophyceae</taxon>
        <taxon>Oscillatoriophycideae</taxon>
        <taxon>Chroococcales</taxon>
        <taxon>Microcystaceae</taxon>
        <taxon>Pannus</taxon>
    </lineage>
</organism>
<accession>A0AAW9QSS3</accession>
<dbReference type="AlphaFoldDB" id="A0AAW9QSS3"/>
<evidence type="ECO:0000256" key="3">
    <source>
        <dbReference type="ARBA" id="ARBA00022989"/>
    </source>
</evidence>
<feature type="transmembrane region" description="Helical" evidence="5">
    <location>
        <begin position="314"/>
        <end position="331"/>
    </location>
</feature>
<name>A0AAW9QSS3_9CHRO</name>
<feature type="transmembrane region" description="Helical" evidence="5">
    <location>
        <begin position="26"/>
        <end position="43"/>
    </location>
</feature>
<feature type="transmembrane region" description="Helical" evidence="5">
    <location>
        <begin position="269"/>
        <end position="285"/>
    </location>
</feature>
<feature type="transmembrane region" description="Helical" evidence="5">
    <location>
        <begin position="196"/>
        <end position="217"/>
    </location>
</feature>
<evidence type="ECO:0000256" key="4">
    <source>
        <dbReference type="ARBA" id="ARBA00023136"/>
    </source>
</evidence>
<dbReference type="PANTHER" id="PTHR37422">
    <property type="entry name" value="TEICHURONIC ACID BIOSYNTHESIS PROTEIN TUAE"/>
    <property type="match status" value="1"/>
</dbReference>
<comment type="caution">
    <text evidence="7">The sequence shown here is derived from an EMBL/GenBank/DDBJ whole genome shotgun (WGS) entry which is preliminary data.</text>
</comment>
<protein>
    <submittedName>
        <fullName evidence="7">O-antigen ligase family protein</fullName>
    </submittedName>
</protein>
<dbReference type="PANTHER" id="PTHR37422:SF21">
    <property type="entry name" value="EXOQ-LIKE PROTEIN"/>
    <property type="match status" value="1"/>
</dbReference>
<comment type="subcellular location">
    <subcellularLocation>
        <location evidence="1">Membrane</location>
        <topology evidence="1">Multi-pass membrane protein</topology>
    </subcellularLocation>
</comment>
<dbReference type="GO" id="GO:0016874">
    <property type="term" value="F:ligase activity"/>
    <property type="evidence" value="ECO:0007669"/>
    <property type="project" value="UniProtKB-KW"/>
</dbReference>
<keyword evidence="3 5" id="KW-1133">Transmembrane helix</keyword>
<evidence type="ECO:0000256" key="1">
    <source>
        <dbReference type="ARBA" id="ARBA00004141"/>
    </source>
</evidence>
<feature type="transmembrane region" description="Helical" evidence="5">
    <location>
        <begin position="394"/>
        <end position="414"/>
    </location>
</feature>
<keyword evidence="4 5" id="KW-0472">Membrane</keyword>
<dbReference type="Pfam" id="PF04932">
    <property type="entry name" value="Wzy_C"/>
    <property type="match status" value="1"/>
</dbReference>
<evidence type="ECO:0000256" key="2">
    <source>
        <dbReference type="ARBA" id="ARBA00022692"/>
    </source>
</evidence>
<proteinExistence type="predicted"/>
<feature type="transmembrane region" description="Helical" evidence="5">
    <location>
        <begin position="134"/>
        <end position="153"/>
    </location>
</feature>
<feature type="domain" description="O-antigen ligase-related" evidence="6">
    <location>
        <begin position="275"/>
        <end position="402"/>
    </location>
</feature>
<dbReference type="InterPro" id="IPR051533">
    <property type="entry name" value="WaaL-like"/>
</dbReference>
<dbReference type="GO" id="GO:0016020">
    <property type="term" value="C:membrane"/>
    <property type="evidence" value="ECO:0007669"/>
    <property type="project" value="UniProtKB-SubCell"/>
</dbReference>
<keyword evidence="2 5" id="KW-0812">Transmembrane</keyword>
<feature type="transmembrane region" description="Helical" evidence="5">
    <location>
        <begin position="451"/>
        <end position="469"/>
    </location>
</feature>
<evidence type="ECO:0000313" key="8">
    <source>
        <dbReference type="Proteomes" id="UP001328733"/>
    </source>
</evidence>
<reference evidence="7 8" key="1">
    <citation type="submission" date="2024-01" db="EMBL/GenBank/DDBJ databases">
        <title>Genomic insights into the taxonomy and metabolism of the cyanobacterium Pannus brasiliensis CCIBt3594.</title>
        <authorList>
            <person name="Machado M."/>
            <person name="Botero N.B."/>
            <person name="Andreote A.P.D."/>
            <person name="Feitosa A.M.T."/>
            <person name="Popin R."/>
            <person name="Sivonen K."/>
            <person name="Fiore M.F."/>
        </authorList>
    </citation>
    <scope>NUCLEOTIDE SEQUENCE [LARGE SCALE GENOMIC DNA]</scope>
    <source>
        <strain evidence="7 8">CCIBt3594</strain>
    </source>
</reference>
<sequence>MTRSFQGDPSPDSRDPFVSSRLQKKIAWIAILGLIPITALGIFASHPIFRLVFPLACFVVGILLYQKYPPLYVGFTWWIWFLTPLVRRLIDYRVGYEDQSLVLMAPFLVTLICFPSFFRYLFTGYPYRPGSLPFILGFAGIVYSFLLGLAGGLERGFTLQIVRMPIEWLSPLIFGFYLFSKWREYPQFKKTIERTFFWGAFAIGIYGLVQFCLLPPWDLLWQENALKLGFGNVGTPAPLLLNVWSTLNSPGALANVMIACLLLLFNHKNVLRIPLAIVCILLLLLSDNRTAWGSFVVGCILLIGSLKSHLQIRIILIALVILLSAIPLVAMEPFASKISERFQTLSNVKEDNSFQARQELYDHLLDRALINPIGYGMTSLELADSGVLVVFYEMGWLGAAFYVGGYISMFLNLFQNSRVRADAFLVASRAVSVSLFVMIPNGNSLTAMPGVMLWSFAGIAIAGNQYYLARSIEAKKSLENSPPLLAYRISRNGTDSPETGEGTR</sequence>
<feature type="transmembrane region" description="Helical" evidence="5">
    <location>
        <begin position="237"/>
        <end position="264"/>
    </location>
</feature>
<dbReference type="Proteomes" id="UP001328733">
    <property type="component" value="Unassembled WGS sequence"/>
</dbReference>